<dbReference type="EMBL" id="QRDZ01000040">
    <property type="protein sequence ID" value="RED56171.1"/>
    <property type="molecule type" value="Genomic_DNA"/>
</dbReference>
<dbReference type="PANTHER" id="PTHR43744:SF12">
    <property type="entry name" value="ABC TRANSPORTER PERMEASE PROTEIN MG189-RELATED"/>
    <property type="match status" value="1"/>
</dbReference>
<dbReference type="GO" id="GO:0055085">
    <property type="term" value="P:transmembrane transport"/>
    <property type="evidence" value="ECO:0007669"/>
    <property type="project" value="InterPro"/>
</dbReference>
<dbReference type="RefSeq" id="WP_116064974.1">
    <property type="nucleotide sequence ID" value="NZ_QRDZ01000040.1"/>
</dbReference>
<dbReference type="Pfam" id="PF00528">
    <property type="entry name" value="BPD_transp_1"/>
    <property type="match status" value="1"/>
</dbReference>
<gene>
    <name evidence="9" type="ORF">DFP98_14011</name>
</gene>
<dbReference type="Gene3D" id="1.10.3720.10">
    <property type="entry name" value="MetI-like"/>
    <property type="match status" value="1"/>
</dbReference>
<evidence type="ECO:0000259" key="8">
    <source>
        <dbReference type="PROSITE" id="PS50928"/>
    </source>
</evidence>
<reference evidence="9 10" key="1">
    <citation type="submission" date="2018-07" db="EMBL/GenBank/DDBJ databases">
        <title>Genomic Encyclopedia of Type Strains, Phase III (KMG-III): the genomes of soil and plant-associated and newly described type strains.</title>
        <authorList>
            <person name="Whitman W."/>
        </authorList>
    </citation>
    <scope>NUCLEOTIDE SEQUENCE [LARGE SCALE GENOMIC DNA]</scope>
    <source>
        <strain evidence="9 10">CECT 7287</strain>
    </source>
</reference>
<dbReference type="CDD" id="cd06261">
    <property type="entry name" value="TM_PBP2"/>
    <property type="match status" value="1"/>
</dbReference>
<keyword evidence="4 7" id="KW-0812">Transmembrane</keyword>
<name>A0A3D9I3C6_9BACL</name>
<evidence type="ECO:0000256" key="1">
    <source>
        <dbReference type="ARBA" id="ARBA00004651"/>
    </source>
</evidence>
<sequence length="277" mass="30316">MNRLGGRLGSWTALLFLLVAAVVTLFPIYMALLNSVKTQGEMLTNILALPSSLEVGNYADAFRKINYFRSLWNTFVVVAVGLAGIILFASMAGYKLSRTPGKLSGFLFGLLVMSTLIPFHSIMITLVKISKELRLQGSAVGLGLLYIGLGVAVAVFLYHGFVKSVPKELDEAAVIDGCGEFRLFFTVILPLLLPITATIAILNTLWMWNDFLLPLLILTDYKSYTLLLSTNMLFGEYNNDWSAILASLVLAMLPVIALYLALQKYILHGIAEGAIKA</sequence>
<keyword evidence="6 7" id="KW-0472">Membrane</keyword>
<evidence type="ECO:0000313" key="9">
    <source>
        <dbReference type="EMBL" id="RED56171.1"/>
    </source>
</evidence>
<evidence type="ECO:0000256" key="5">
    <source>
        <dbReference type="ARBA" id="ARBA00022989"/>
    </source>
</evidence>
<feature type="transmembrane region" description="Helical" evidence="7">
    <location>
        <begin position="139"/>
        <end position="161"/>
    </location>
</feature>
<keyword evidence="10" id="KW-1185">Reference proteome</keyword>
<feature type="transmembrane region" description="Helical" evidence="7">
    <location>
        <begin position="12"/>
        <end position="32"/>
    </location>
</feature>
<evidence type="ECO:0000256" key="6">
    <source>
        <dbReference type="ARBA" id="ARBA00023136"/>
    </source>
</evidence>
<dbReference type="InterPro" id="IPR035906">
    <property type="entry name" value="MetI-like_sf"/>
</dbReference>
<comment type="subcellular location">
    <subcellularLocation>
        <location evidence="1 7">Cell membrane</location>
        <topology evidence="1 7">Multi-pass membrane protein</topology>
    </subcellularLocation>
</comment>
<organism evidence="9 10">
    <name type="scientific">Cohnella phaseoli</name>
    <dbReference type="NCBI Taxonomy" id="456490"/>
    <lineage>
        <taxon>Bacteria</taxon>
        <taxon>Bacillati</taxon>
        <taxon>Bacillota</taxon>
        <taxon>Bacilli</taxon>
        <taxon>Bacillales</taxon>
        <taxon>Paenibacillaceae</taxon>
        <taxon>Cohnella</taxon>
    </lineage>
</organism>
<comment type="similarity">
    <text evidence="7">Belongs to the binding-protein-dependent transport system permease family.</text>
</comment>
<protein>
    <submittedName>
        <fullName evidence="9">Raffinose/stachyose/melibiose transport system permease protein</fullName>
    </submittedName>
</protein>
<feature type="transmembrane region" description="Helical" evidence="7">
    <location>
        <begin position="71"/>
        <end position="94"/>
    </location>
</feature>
<evidence type="ECO:0000256" key="7">
    <source>
        <dbReference type="RuleBase" id="RU363032"/>
    </source>
</evidence>
<feature type="transmembrane region" description="Helical" evidence="7">
    <location>
        <begin position="181"/>
        <end position="202"/>
    </location>
</feature>
<dbReference type="AlphaFoldDB" id="A0A3D9I3C6"/>
<dbReference type="OrthoDB" id="9772609at2"/>
<keyword evidence="5 7" id="KW-1133">Transmembrane helix</keyword>
<feature type="transmembrane region" description="Helical" evidence="7">
    <location>
        <begin position="241"/>
        <end position="262"/>
    </location>
</feature>
<evidence type="ECO:0000313" key="10">
    <source>
        <dbReference type="Proteomes" id="UP000256977"/>
    </source>
</evidence>
<evidence type="ECO:0000256" key="4">
    <source>
        <dbReference type="ARBA" id="ARBA00022692"/>
    </source>
</evidence>
<dbReference type="PANTHER" id="PTHR43744">
    <property type="entry name" value="ABC TRANSPORTER PERMEASE PROTEIN MG189-RELATED-RELATED"/>
    <property type="match status" value="1"/>
</dbReference>
<feature type="domain" description="ABC transmembrane type-1" evidence="8">
    <location>
        <begin position="71"/>
        <end position="262"/>
    </location>
</feature>
<evidence type="ECO:0000256" key="3">
    <source>
        <dbReference type="ARBA" id="ARBA00022475"/>
    </source>
</evidence>
<proteinExistence type="inferred from homology"/>
<keyword evidence="3" id="KW-1003">Cell membrane</keyword>
<feature type="transmembrane region" description="Helical" evidence="7">
    <location>
        <begin position="106"/>
        <end position="127"/>
    </location>
</feature>
<keyword evidence="2 7" id="KW-0813">Transport</keyword>
<feature type="transmembrane region" description="Helical" evidence="7">
    <location>
        <begin position="211"/>
        <end position="229"/>
    </location>
</feature>
<evidence type="ECO:0000256" key="2">
    <source>
        <dbReference type="ARBA" id="ARBA00022448"/>
    </source>
</evidence>
<dbReference type="Proteomes" id="UP000256977">
    <property type="component" value="Unassembled WGS sequence"/>
</dbReference>
<dbReference type="SUPFAM" id="SSF161098">
    <property type="entry name" value="MetI-like"/>
    <property type="match status" value="1"/>
</dbReference>
<dbReference type="InterPro" id="IPR000515">
    <property type="entry name" value="MetI-like"/>
</dbReference>
<comment type="caution">
    <text evidence="9">The sequence shown here is derived from an EMBL/GenBank/DDBJ whole genome shotgun (WGS) entry which is preliminary data.</text>
</comment>
<dbReference type="PROSITE" id="PS50928">
    <property type="entry name" value="ABC_TM1"/>
    <property type="match status" value="1"/>
</dbReference>
<accession>A0A3D9I3C6</accession>
<dbReference type="GO" id="GO:0005886">
    <property type="term" value="C:plasma membrane"/>
    <property type="evidence" value="ECO:0007669"/>
    <property type="project" value="UniProtKB-SubCell"/>
</dbReference>